<dbReference type="InterPro" id="IPR002937">
    <property type="entry name" value="Amino_oxidase"/>
</dbReference>
<protein>
    <recommendedName>
        <fullName evidence="4">Tryptophan 2-monooxygenase</fullName>
        <ecNumber evidence="3">1.13.12.3</ecNumber>
    </recommendedName>
</protein>
<dbReference type="Pfam" id="PF01593">
    <property type="entry name" value="Amino_oxidase"/>
    <property type="match status" value="2"/>
</dbReference>
<comment type="catalytic activity">
    <reaction evidence="6">
        <text>L-tryptophan + O2 = indole-3-acetamide + CO2 + H2O</text>
        <dbReference type="Rhea" id="RHEA:16165"/>
        <dbReference type="ChEBI" id="CHEBI:15377"/>
        <dbReference type="ChEBI" id="CHEBI:15379"/>
        <dbReference type="ChEBI" id="CHEBI:16031"/>
        <dbReference type="ChEBI" id="CHEBI:16526"/>
        <dbReference type="ChEBI" id="CHEBI:57912"/>
        <dbReference type="EC" id="1.13.12.3"/>
    </reaction>
</comment>
<gene>
    <name evidence="8" type="ORF">M8523_25765</name>
</gene>
<organism evidence="8 9">
    <name type="scientific">Lichenifustis flavocetrariae</name>
    <dbReference type="NCBI Taxonomy" id="2949735"/>
    <lineage>
        <taxon>Bacteria</taxon>
        <taxon>Pseudomonadati</taxon>
        <taxon>Pseudomonadota</taxon>
        <taxon>Alphaproteobacteria</taxon>
        <taxon>Hyphomicrobiales</taxon>
        <taxon>Lichenihabitantaceae</taxon>
        <taxon>Lichenifustis</taxon>
    </lineage>
</organism>
<dbReference type="PANTHER" id="PTHR10742:SF410">
    <property type="entry name" value="LYSINE-SPECIFIC HISTONE DEMETHYLASE 2"/>
    <property type="match status" value="1"/>
</dbReference>
<dbReference type="AlphaFoldDB" id="A0AA41Z6S9"/>
<reference evidence="8" key="1">
    <citation type="submission" date="2022-05" db="EMBL/GenBank/DDBJ databases">
        <authorList>
            <person name="Pankratov T."/>
        </authorList>
    </citation>
    <scope>NUCLEOTIDE SEQUENCE</scope>
    <source>
        <strain evidence="8">BP6-180914</strain>
    </source>
</reference>
<evidence type="ECO:0000256" key="5">
    <source>
        <dbReference type="ARBA" id="ARBA00023070"/>
    </source>
</evidence>
<evidence type="ECO:0000256" key="4">
    <source>
        <dbReference type="ARBA" id="ARBA00017871"/>
    </source>
</evidence>
<proteinExistence type="inferred from homology"/>
<name>A0AA41Z6S9_9HYPH</name>
<dbReference type="EC" id="1.13.12.3" evidence="3"/>
<accession>A0AA41Z6S9</accession>
<comment type="caution">
    <text evidence="8">The sequence shown here is derived from an EMBL/GenBank/DDBJ whole genome shotgun (WGS) entry which is preliminary data.</text>
</comment>
<dbReference type="PANTHER" id="PTHR10742">
    <property type="entry name" value="FLAVIN MONOAMINE OXIDASE"/>
    <property type="match status" value="1"/>
</dbReference>
<evidence type="ECO:0000256" key="3">
    <source>
        <dbReference type="ARBA" id="ARBA00012535"/>
    </source>
</evidence>
<feature type="domain" description="Amine oxidase" evidence="7">
    <location>
        <begin position="174"/>
        <end position="414"/>
    </location>
</feature>
<dbReference type="InterPro" id="IPR036188">
    <property type="entry name" value="FAD/NAD-bd_sf"/>
</dbReference>
<comment type="similarity">
    <text evidence="2">Belongs to the tryptophan 2-monooxygenase family.</text>
</comment>
<evidence type="ECO:0000259" key="7">
    <source>
        <dbReference type="Pfam" id="PF01593"/>
    </source>
</evidence>
<sequence>MPALEGWIGHTVDVAVIGAGAAGLATARHLAMVRPDLSVVVIEAARRIGGRAWTLPGDLAVDLGCGWLHGARDNAWTGIAQAHGFALDTTAAPWNRETRDLRLSPGDQEAAKDALRGFFERVDALDPVGADDPLSAYLEPGNRWNGLIGAIGTYINGVELEQASARDYARYDPGRPPDWRVRDGYGRLIADYGAPVPVVLDTAVSRIAHADTPVVSIETSRGPLRCRTAVVTVSTTCLAEETIRFDPPLPDKLSAAASLPLGVANKLFLDIAAADDLPFDTHVFGTPFRLQTAAYQVRPFGRPVIEAYFGGTFARDIEAAGSEAAFDFAAGELAGLFGSGIRARLSLHAMSAWAGARWSRGSYSCAKPGAADARAVLAAPVGERLFFAGEACSPARFSTAHGAYETGIAAAEAIARGL</sequence>
<keyword evidence="5" id="KW-0073">Auxin biosynthesis</keyword>
<dbReference type="RefSeq" id="WP_282587772.1">
    <property type="nucleotide sequence ID" value="NZ_JAMOIM010000025.1"/>
</dbReference>
<evidence type="ECO:0000313" key="9">
    <source>
        <dbReference type="Proteomes" id="UP001165667"/>
    </source>
</evidence>
<dbReference type="GO" id="GO:0050361">
    <property type="term" value="F:tryptophan 2-monooxygenase activity"/>
    <property type="evidence" value="ECO:0007669"/>
    <property type="project" value="UniProtKB-EC"/>
</dbReference>
<evidence type="ECO:0000313" key="8">
    <source>
        <dbReference type="EMBL" id="MCW6511395.1"/>
    </source>
</evidence>
<dbReference type="InterPro" id="IPR050281">
    <property type="entry name" value="Flavin_monoamine_oxidase"/>
</dbReference>
<dbReference type="Proteomes" id="UP001165667">
    <property type="component" value="Unassembled WGS sequence"/>
</dbReference>
<dbReference type="EMBL" id="JAMOIM010000025">
    <property type="protein sequence ID" value="MCW6511395.1"/>
    <property type="molecule type" value="Genomic_DNA"/>
</dbReference>
<dbReference type="GO" id="GO:0009851">
    <property type="term" value="P:auxin biosynthetic process"/>
    <property type="evidence" value="ECO:0007669"/>
    <property type="project" value="UniProtKB-KW"/>
</dbReference>
<dbReference type="SUPFAM" id="SSF54373">
    <property type="entry name" value="FAD-linked reductases, C-terminal domain"/>
    <property type="match status" value="1"/>
</dbReference>
<keyword evidence="9" id="KW-1185">Reference proteome</keyword>
<evidence type="ECO:0000256" key="6">
    <source>
        <dbReference type="ARBA" id="ARBA00047321"/>
    </source>
</evidence>
<feature type="domain" description="Amine oxidase" evidence="7">
    <location>
        <begin position="22"/>
        <end position="120"/>
    </location>
</feature>
<comment type="pathway">
    <text evidence="1">Plant hormone metabolism; auxin biosynthesis.</text>
</comment>
<evidence type="ECO:0000256" key="2">
    <source>
        <dbReference type="ARBA" id="ARBA00005833"/>
    </source>
</evidence>
<dbReference type="Gene3D" id="3.50.50.60">
    <property type="entry name" value="FAD/NAD(P)-binding domain"/>
    <property type="match status" value="1"/>
</dbReference>
<evidence type="ECO:0000256" key="1">
    <source>
        <dbReference type="ARBA" id="ARBA00004814"/>
    </source>
</evidence>
<dbReference type="SUPFAM" id="SSF51905">
    <property type="entry name" value="FAD/NAD(P)-binding domain"/>
    <property type="match status" value="1"/>
</dbReference>